<name>A0A0G2H3T4_PHACM</name>
<dbReference type="Pfam" id="PF00370">
    <property type="entry name" value="FGGY_N"/>
    <property type="match status" value="1"/>
</dbReference>
<dbReference type="FunFam" id="3.30.420.40:FF:000086">
    <property type="entry name" value="Glycerol kinase"/>
    <property type="match status" value="1"/>
</dbReference>
<dbReference type="Proteomes" id="UP000053317">
    <property type="component" value="Unassembled WGS sequence"/>
</dbReference>
<dbReference type="InterPro" id="IPR018484">
    <property type="entry name" value="FGGY_N"/>
</dbReference>
<dbReference type="InterPro" id="IPR018485">
    <property type="entry name" value="FGGY_C"/>
</dbReference>
<evidence type="ECO:0000256" key="8">
    <source>
        <dbReference type="ARBA" id="ARBA00022840"/>
    </source>
</evidence>
<keyword evidence="4 10" id="KW-0808">Transferase</keyword>
<reference evidence="13 14" key="2">
    <citation type="submission" date="2015-05" db="EMBL/GenBank/DDBJ databases">
        <authorList>
            <person name="Morales-Cruz A."/>
            <person name="Amrine K.C."/>
            <person name="Cantu D."/>
        </authorList>
    </citation>
    <scope>NUCLEOTIDE SEQUENCE [LARGE SCALE GENOMIC DNA]</scope>
    <source>
        <strain evidence="13">UCRPC4</strain>
    </source>
</reference>
<proteinExistence type="inferred from homology"/>
<evidence type="ECO:0000256" key="9">
    <source>
        <dbReference type="ARBA" id="ARBA00043149"/>
    </source>
</evidence>
<dbReference type="UniPathway" id="UPA00618">
    <property type="reaction ID" value="UER00672"/>
</dbReference>
<dbReference type="NCBIfam" id="TIGR01311">
    <property type="entry name" value="glycerol_kin"/>
    <property type="match status" value="1"/>
</dbReference>
<dbReference type="PIRSF" id="PIRSF000538">
    <property type="entry name" value="GlpK"/>
    <property type="match status" value="1"/>
</dbReference>
<evidence type="ECO:0000313" key="14">
    <source>
        <dbReference type="Proteomes" id="UP000053317"/>
    </source>
</evidence>
<dbReference type="CDD" id="cd07792">
    <property type="entry name" value="ASKHA_NBD_FGGY_GK1-3-like"/>
    <property type="match status" value="1"/>
</dbReference>
<dbReference type="GO" id="GO:0006641">
    <property type="term" value="P:triglyceride metabolic process"/>
    <property type="evidence" value="ECO:0007669"/>
    <property type="project" value="TreeGrafter"/>
</dbReference>
<evidence type="ECO:0000256" key="3">
    <source>
        <dbReference type="ARBA" id="ARBA00012099"/>
    </source>
</evidence>
<evidence type="ECO:0000259" key="11">
    <source>
        <dbReference type="Pfam" id="PF00370"/>
    </source>
</evidence>
<keyword evidence="8" id="KW-0067">ATP-binding</keyword>
<dbReference type="Gene3D" id="3.30.420.40">
    <property type="match status" value="2"/>
</dbReference>
<dbReference type="Pfam" id="PF02782">
    <property type="entry name" value="FGGY_C"/>
    <property type="match status" value="1"/>
</dbReference>
<dbReference type="GO" id="GO:0005739">
    <property type="term" value="C:mitochondrion"/>
    <property type="evidence" value="ECO:0007669"/>
    <property type="project" value="TreeGrafter"/>
</dbReference>
<dbReference type="EC" id="2.7.1.30" evidence="3"/>
<keyword evidence="14" id="KW-1185">Reference proteome</keyword>
<dbReference type="GO" id="GO:0005524">
    <property type="term" value="F:ATP binding"/>
    <property type="evidence" value="ECO:0007669"/>
    <property type="project" value="UniProtKB-KW"/>
</dbReference>
<dbReference type="InterPro" id="IPR043129">
    <property type="entry name" value="ATPase_NBD"/>
</dbReference>
<keyword evidence="7" id="KW-0319">Glycerol metabolism</keyword>
<feature type="domain" description="Carbohydrate kinase FGGY N-terminal" evidence="11">
    <location>
        <begin position="9"/>
        <end position="263"/>
    </location>
</feature>
<dbReference type="InterPro" id="IPR042018">
    <property type="entry name" value="GK1-3_metazoan-type"/>
</dbReference>
<gene>
    <name evidence="13" type="ORF">UCRPC4_g02935</name>
</gene>
<evidence type="ECO:0000256" key="6">
    <source>
        <dbReference type="ARBA" id="ARBA00022777"/>
    </source>
</evidence>
<evidence type="ECO:0000259" key="12">
    <source>
        <dbReference type="Pfam" id="PF02782"/>
    </source>
</evidence>
<protein>
    <recommendedName>
        <fullName evidence="3">glycerol kinase</fullName>
        <ecNumber evidence="3">2.7.1.30</ecNumber>
    </recommendedName>
    <alternativeName>
        <fullName evidence="9">ATP:glycerol 3-phosphotransferase</fullName>
    </alternativeName>
</protein>
<comment type="similarity">
    <text evidence="2 10">Belongs to the FGGY kinase family.</text>
</comment>
<organism evidence="13 14">
    <name type="scientific">Phaeomoniella chlamydospora</name>
    <name type="common">Phaeoacremonium chlamydosporum</name>
    <dbReference type="NCBI Taxonomy" id="158046"/>
    <lineage>
        <taxon>Eukaryota</taxon>
        <taxon>Fungi</taxon>
        <taxon>Dikarya</taxon>
        <taxon>Ascomycota</taxon>
        <taxon>Pezizomycotina</taxon>
        <taxon>Eurotiomycetes</taxon>
        <taxon>Chaetothyriomycetidae</taxon>
        <taxon>Phaeomoniellales</taxon>
        <taxon>Phaeomoniellaceae</taxon>
        <taxon>Phaeomoniella</taxon>
    </lineage>
</organism>
<dbReference type="PROSITE" id="PS00933">
    <property type="entry name" value="FGGY_KINASES_1"/>
    <property type="match status" value="1"/>
</dbReference>
<evidence type="ECO:0000256" key="7">
    <source>
        <dbReference type="ARBA" id="ARBA00022798"/>
    </source>
</evidence>
<keyword evidence="5" id="KW-0547">Nucleotide-binding</keyword>
<comment type="pathway">
    <text evidence="1">Polyol metabolism; glycerol degradation via glycerol kinase pathway; sn-glycerol 3-phosphate from glycerol: step 1/1.</text>
</comment>
<dbReference type="PANTHER" id="PTHR10196">
    <property type="entry name" value="SUGAR KINASE"/>
    <property type="match status" value="1"/>
</dbReference>
<evidence type="ECO:0000313" key="13">
    <source>
        <dbReference type="EMBL" id="KKY23420.1"/>
    </source>
</evidence>
<keyword evidence="6 10" id="KW-0418">Kinase</keyword>
<evidence type="ECO:0000256" key="5">
    <source>
        <dbReference type="ARBA" id="ARBA00022741"/>
    </source>
</evidence>
<evidence type="ECO:0000256" key="10">
    <source>
        <dbReference type="RuleBase" id="RU003733"/>
    </source>
</evidence>
<dbReference type="NCBIfam" id="NF000756">
    <property type="entry name" value="PRK00047.1"/>
    <property type="match status" value="1"/>
</dbReference>
<feature type="domain" description="Carbohydrate kinase FGGY C-terminal" evidence="12">
    <location>
        <begin position="273"/>
        <end position="461"/>
    </location>
</feature>
<dbReference type="GO" id="GO:0004370">
    <property type="term" value="F:glycerol kinase activity"/>
    <property type="evidence" value="ECO:0007669"/>
    <property type="project" value="UniProtKB-EC"/>
</dbReference>
<dbReference type="InterPro" id="IPR000577">
    <property type="entry name" value="Carb_kinase_FGGY"/>
</dbReference>
<dbReference type="OrthoDB" id="5422795at2759"/>
<dbReference type="GO" id="GO:0046167">
    <property type="term" value="P:glycerol-3-phosphate biosynthetic process"/>
    <property type="evidence" value="ECO:0007669"/>
    <property type="project" value="TreeGrafter"/>
</dbReference>
<dbReference type="EMBL" id="LCWF01000068">
    <property type="protein sequence ID" value="KKY23420.1"/>
    <property type="molecule type" value="Genomic_DNA"/>
</dbReference>
<sequence length="510" mass="55504">MGSIQETFIGSIDQGTTSSRFLIFNHHGEPVASHQLEFTQIYPQPGWHEHDPLEIVESVEKCIDGAVEAFENQGHSINSIKAVGITNQRETTVVWDRVTGNPLYNAIVWTDTRTQALVRKLKQRLGATELLSRCGIPLSTYPSVGKLLWLLENVSAVKDAYDAGNLAFGTVDAWLVYKLNGGPKRNVFVSDPSNASRTMFMNLETLQYDEQLIDFFRLDREKVHLPRIVHSSDATSYGTLASTALKGFPITGCLGDQSAALVGQKGFLPGMAKNTYGTGCFLLYNVGEKPVISEHGLLSTVAFDFGGKVMYALEGSIAVAGSSIKFLVDNFGFIEASSKISALAETVDDNGGCTFVTAFSGLFAPYWIDDARGTIFGITAFTKRGHVARATLEATCFQTKAILVAMEKDSGHKLTELAVDGGMSNSDLTMQTQSDIIGIPVLRPAMRETTALGAAIAAGLAVGAWESLRELDTVNTEGRTVFKPEITKEEGQSRFERWEKAVQMSRGWAN</sequence>
<evidence type="ECO:0000256" key="2">
    <source>
        <dbReference type="ARBA" id="ARBA00009156"/>
    </source>
</evidence>
<comment type="caution">
    <text evidence="13">The sequence shown here is derived from an EMBL/GenBank/DDBJ whole genome shotgun (WGS) entry which is preliminary data.</text>
</comment>
<accession>A0A0G2H3T4</accession>
<dbReference type="FunFam" id="3.30.420.40:FF:000085">
    <property type="entry name" value="Glycerol kinase 2"/>
    <property type="match status" value="1"/>
</dbReference>
<dbReference type="InterPro" id="IPR018483">
    <property type="entry name" value="Carb_kinase_FGGY_CS"/>
</dbReference>
<dbReference type="GO" id="GO:0019563">
    <property type="term" value="P:glycerol catabolic process"/>
    <property type="evidence" value="ECO:0007669"/>
    <property type="project" value="UniProtKB-UniPathway"/>
</dbReference>
<dbReference type="InterPro" id="IPR005999">
    <property type="entry name" value="Glycerol_kin"/>
</dbReference>
<evidence type="ECO:0000256" key="4">
    <source>
        <dbReference type="ARBA" id="ARBA00022679"/>
    </source>
</evidence>
<dbReference type="PROSITE" id="PS00445">
    <property type="entry name" value="FGGY_KINASES_2"/>
    <property type="match status" value="1"/>
</dbReference>
<evidence type="ECO:0000256" key="1">
    <source>
        <dbReference type="ARBA" id="ARBA00005190"/>
    </source>
</evidence>
<reference evidence="13 14" key="1">
    <citation type="submission" date="2015-05" db="EMBL/GenBank/DDBJ databases">
        <title>Distinctive expansion of gene families associated with plant cell wall degradation and secondary metabolism in the genomes of grapevine trunk pathogens.</title>
        <authorList>
            <person name="Lawrence D.P."/>
            <person name="Travadon R."/>
            <person name="Rolshausen P.E."/>
            <person name="Baumgartner K."/>
        </authorList>
    </citation>
    <scope>NUCLEOTIDE SEQUENCE [LARGE SCALE GENOMIC DNA]</scope>
    <source>
        <strain evidence="13">UCRPC4</strain>
    </source>
</reference>
<dbReference type="AlphaFoldDB" id="A0A0G2H3T4"/>
<dbReference type="PANTHER" id="PTHR10196:SF75">
    <property type="entry name" value="GLYCEROL KINASE"/>
    <property type="match status" value="1"/>
</dbReference>
<dbReference type="SUPFAM" id="SSF53067">
    <property type="entry name" value="Actin-like ATPase domain"/>
    <property type="match status" value="2"/>
</dbReference>